<reference evidence="1 2" key="1">
    <citation type="journal article" date="2019" name="Nat. Ecol. Evol.">
        <title>Megaphylogeny resolves global patterns of mushroom evolution.</title>
        <authorList>
            <person name="Varga T."/>
            <person name="Krizsan K."/>
            <person name="Foldi C."/>
            <person name="Dima B."/>
            <person name="Sanchez-Garcia M."/>
            <person name="Sanchez-Ramirez S."/>
            <person name="Szollosi G.J."/>
            <person name="Szarkandi J.G."/>
            <person name="Papp V."/>
            <person name="Albert L."/>
            <person name="Andreopoulos W."/>
            <person name="Angelini C."/>
            <person name="Antonin V."/>
            <person name="Barry K.W."/>
            <person name="Bougher N.L."/>
            <person name="Buchanan P."/>
            <person name="Buyck B."/>
            <person name="Bense V."/>
            <person name="Catcheside P."/>
            <person name="Chovatia M."/>
            <person name="Cooper J."/>
            <person name="Damon W."/>
            <person name="Desjardin D."/>
            <person name="Finy P."/>
            <person name="Geml J."/>
            <person name="Haridas S."/>
            <person name="Hughes K."/>
            <person name="Justo A."/>
            <person name="Karasinski D."/>
            <person name="Kautmanova I."/>
            <person name="Kiss B."/>
            <person name="Kocsube S."/>
            <person name="Kotiranta H."/>
            <person name="LaButti K.M."/>
            <person name="Lechner B.E."/>
            <person name="Liimatainen K."/>
            <person name="Lipzen A."/>
            <person name="Lukacs Z."/>
            <person name="Mihaltcheva S."/>
            <person name="Morgado L.N."/>
            <person name="Niskanen T."/>
            <person name="Noordeloos M.E."/>
            <person name="Ohm R.A."/>
            <person name="Ortiz-Santana B."/>
            <person name="Ovrebo C."/>
            <person name="Racz N."/>
            <person name="Riley R."/>
            <person name="Savchenko A."/>
            <person name="Shiryaev A."/>
            <person name="Soop K."/>
            <person name="Spirin V."/>
            <person name="Szebenyi C."/>
            <person name="Tomsovsky M."/>
            <person name="Tulloss R.E."/>
            <person name="Uehling J."/>
            <person name="Grigoriev I.V."/>
            <person name="Vagvolgyi C."/>
            <person name="Papp T."/>
            <person name="Martin F.M."/>
            <person name="Miettinen O."/>
            <person name="Hibbett D.S."/>
            <person name="Nagy L.G."/>
        </authorList>
    </citation>
    <scope>NUCLEOTIDE SEQUENCE [LARGE SCALE GENOMIC DNA]</scope>
    <source>
        <strain evidence="1 2">NL-1719</strain>
    </source>
</reference>
<evidence type="ECO:0000313" key="1">
    <source>
        <dbReference type="EMBL" id="TFK62835.1"/>
    </source>
</evidence>
<gene>
    <name evidence="1" type="ORF">BDN72DRAFT_739372</name>
</gene>
<dbReference type="Proteomes" id="UP000308600">
    <property type="component" value="Unassembled WGS sequence"/>
</dbReference>
<evidence type="ECO:0000313" key="2">
    <source>
        <dbReference type="Proteomes" id="UP000308600"/>
    </source>
</evidence>
<feature type="non-terminal residue" evidence="1">
    <location>
        <position position="97"/>
    </location>
</feature>
<feature type="non-terminal residue" evidence="1">
    <location>
        <position position="1"/>
    </location>
</feature>
<protein>
    <submittedName>
        <fullName evidence="1">Uncharacterized protein</fullName>
    </submittedName>
</protein>
<name>A0ACD3AAY4_9AGAR</name>
<keyword evidence="2" id="KW-1185">Reference proteome</keyword>
<dbReference type="EMBL" id="ML208556">
    <property type="protein sequence ID" value="TFK62835.1"/>
    <property type="molecule type" value="Genomic_DNA"/>
</dbReference>
<proteinExistence type="predicted"/>
<sequence>SSDNSQHTSIQPPKESLRQRILKIIAPYPNLSSFLLHAWFWRWGKKTQSDFDNLVEGVLLHPEFTTEDLRGVNFEKLGKVAARGEVKEGDEHLDQRG</sequence>
<accession>A0ACD3AAY4</accession>
<organism evidence="1 2">
    <name type="scientific">Pluteus cervinus</name>
    <dbReference type="NCBI Taxonomy" id="181527"/>
    <lineage>
        <taxon>Eukaryota</taxon>
        <taxon>Fungi</taxon>
        <taxon>Dikarya</taxon>
        <taxon>Basidiomycota</taxon>
        <taxon>Agaricomycotina</taxon>
        <taxon>Agaricomycetes</taxon>
        <taxon>Agaricomycetidae</taxon>
        <taxon>Agaricales</taxon>
        <taxon>Pluteineae</taxon>
        <taxon>Pluteaceae</taxon>
        <taxon>Pluteus</taxon>
    </lineage>
</organism>